<evidence type="ECO:0008006" key="3">
    <source>
        <dbReference type="Google" id="ProtNLM"/>
    </source>
</evidence>
<organism evidence="1 2">
    <name type="scientific">Lactobacillus phage Lb338-1</name>
    <dbReference type="NCBI Taxonomy" id="2892342"/>
    <lineage>
        <taxon>Viruses</taxon>
        <taxon>Duplodnaviria</taxon>
        <taxon>Heunggongvirae</taxon>
        <taxon>Uroviricota</taxon>
        <taxon>Caudoviricetes</taxon>
        <taxon>Herelleviridae</taxon>
        <taxon>Mooreparkvirus</taxon>
        <taxon>Mooreparkvirus Lb3381</taxon>
    </lineage>
</organism>
<dbReference type="OrthoDB" id="24461at10239"/>
<dbReference type="Proteomes" id="UP000001878">
    <property type="component" value="Segment"/>
</dbReference>
<proteinExistence type="predicted"/>
<gene>
    <name evidence="1" type="ORF">lb338_phage_50</name>
</gene>
<sequence>MDHQVVFEDKNVLVFHIYSSLDNPTMLKVQKSLYFLWAYYAGTYGSLLSKGGLDISKEDYPESLFKGNFKALMYGPVDTDVLKKQKENFYSKDKWKGYTPKGSSEIEVMGFVNDLLGQINAVNDFGLINRCHEDNCWKQAYENGRESYMDLETIRKEYQI</sequence>
<evidence type="ECO:0000313" key="2">
    <source>
        <dbReference type="Proteomes" id="UP000001878"/>
    </source>
</evidence>
<accession>C1KFG0</accession>
<name>C1KFG0_9CAUD</name>
<keyword evidence="2" id="KW-1185">Reference proteome</keyword>
<dbReference type="RefSeq" id="YP_002790729.1">
    <property type="nucleotide sequence ID" value="NC_012530.1"/>
</dbReference>
<dbReference type="EMBL" id="FJ822135">
    <property type="protein sequence ID" value="ACO36971.1"/>
    <property type="molecule type" value="Genomic_DNA"/>
</dbReference>
<reference evidence="1 2" key="1">
    <citation type="journal article" date="2009" name="Gene">
        <title>Genome of a virulent bacteriophage Lb338-1 that lyses the probiotic Lactobacillus paracasei cheese strain.</title>
        <authorList>
            <person name="Alemayehu D."/>
            <person name="Ross R.P."/>
            <person name="O'Sullivan O."/>
            <person name="Coffey A."/>
            <person name="Stanton C."/>
            <person name="Fitzgerald G.F."/>
            <person name="McAuliffe O."/>
        </authorList>
    </citation>
    <scope>NUCLEOTIDE SEQUENCE [LARGE SCALE GENOMIC DNA]</scope>
    <source>
        <strain evidence="1">Lb338-1</strain>
    </source>
</reference>
<dbReference type="GeneID" id="7750905"/>
<evidence type="ECO:0000313" key="1">
    <source>
        <dbReference type="EMBL" id="ACO36971.1"/>
    </source>
</evidence>
<protein>
    <recommendedName>
        <fullName evidence="3">Antitoxin SocA-like Panacea domain-containing protein</fullName>
    </recommendedName>
</protein>
<dbReference type="KEGG" id="vg:7750905"/>